<dbReference type="Proteomes" id="UP000183997">
    <property type="component" value="Unassembled WGS sequence"/>
</dbReference>
<dbReference type="AlphaFoldDB" id="A0A1M6QER4"/>
<dbReference type="STRING" id="1121421.SAMN02745123_01006"/>
<sequence length="172" mass="19991">METVKDYKLYKERVLQDFDRVKRFFPFLEITILPTTLPSEITLNGYILQPEMNSIANTAVLEKYGFKINGVYPYEFPDMSVKVYDADGKICWDELPPERQHGIPGRSICTHHPAGEINAIPEQDRTIAVLLSAWQLYYQAKSYIEEGQKWVLKDLPHGEEANRILKKEGWIK</sequence>
<evidence type="ECO:0000313" key="1">
    <source>
        <dbReference type="EMBL" id="SHK18759.1"/>
    </source>
</evidence>
<organism evidence="1 2">
    <name type="scientific">Desulforamulus aeronauticus DSM 10349</name>
    <dbReference type="NCBI Taxonomy" id="1121421"/>
    <lineage>
        <taxon>Bacteria</taxon>
        <taxon>Bacillati</taxon>
        <taxon>Bacillota</taxon>
        <taxon>Clostridia</taxon>
        <taxon>Eubacteriales</taxon>
        <taxon>Peptococcaceae</taxon>
        <taxon>Desulforamulus</taxon>
    </lineage>
</organism>
<name>A0A1M6QER4_9FIRM</name>
<accession>A0A1M6QER4</accession>
<reference evidence="2" key="1">
    <citation type="submission" date="2016-11" db="EMBL/GenBank/DDBJ databases">
        <authorList>
            <person name="Varghese N."/>
            <person name="Submissions S."/>
        </authorList>
    </citation>
    <scope>NUCLEOTIDE SEQUENCE [LARGE SCALE GENOMIC DNA]</scope>
    <source>
        <strain evidence="2">DSM 10349</strain>
    </source>
</reference>
<gene>
    <name evidence="1" type="ORF">SAMN02745123_01006</name>
</gene>
<keyword evidence="2" id="KW-1185">Reference proteome</keyword>
<dbReference type="OrthoDB" id="9851397at2"/>
<evidence type="ECO:0000313" key="2">
    <source>
        <dbReference type="Proteomes" id="UP000183997"/>
    </source>
</evidence>
<dbReference type="RefSeq" id="WP_072911409.1">
    <property type="nucleotide sequence ID" value="NZ_FRAR01000008.1"/>
</dbReference>
<dbReference type="EMBL" id="FRAR01000008">
    <property type="protein sequence ID" value="SHK18759.1"/>
    <property type="molecule type" value="Genomic_DNA"/>
</dbReference>
<proteinExistence type="predicted"/>
<protein>
    <submittedName>
        <fullName evidence="1">Uncharacterized protein</fullName>
    </submittedName>
</protein>